<dbReference type="OrthoDB" id="5343383at2759"/>
<keyword evidence="2" id="KW-1185">Reference proteome</keyword>
<evidence type="ECO:0000313" key="2">
    <source>
        <dbReference type="Proteomes" id="UP000799291"/>
    </source>
</evidence>
<accession>A0A6G1IHA5</accession>
<dbReference type="Proteomes" id="UP000799291">
    <property type="component" value="Unassembled WGS sequence"/>
</dbReference>
<evidence type="ECO:0000313" key="1">
    <source>
        <dbReference type="EMBL" id="KAF2677592.1"/>
    </source>
</evidence>
<protein>
    <submittedName>
        <fullName evidence="1">Uncharacterized protein</fullName>
    </submittedName>
</protein>
<gene>
    <name evidence="1" type="ORF">K458DRAFT_423848</name>
</gene>
<reference evidence="1" key="1">
    <citation type="journal article" date="2020" name="Stud. Mycol.">
        <title>101 Dothideomycetes genomes: a test case for predicting lifestyles and emergence of pathogens.</title>
        <authorList>
            <person name="Haridas S."/>
            <person name="Albert R."/>
            <person name="Binder M."/>
            <person name="Bloem J."/>
            <person name="Labutti K."/>
            <person name="Salamov A."/>
            <person name="Andreopoulos B."/>
            <person name="Baker S."/>
            <person name="Barry K."/>
            <person name="Bills G."/>
            <person name="Bluhm B."/>
            <person name="Cannon C."/>
            <person name="Castanera R."/>
            <person name="Culley D."/>
            <person name="Daum C."/>
            <person name="Ezra D."/>
            <person name="Gonzalez J."/>
            <person name="Henrissat B."/>
            <person name="Kuo A."/>
            <person name="Liang C."/>
            <person name="Lipzen A."/>
            <person name="Lutzoni F."/>
            <person name="Magnuson J."/>
            <person name="Mondo S."/>
            <person name="Nolan M."/>
            <person name="Ohm R."/>
            <person name="Pangilinan J."/>
            <person name="Park H.-J."/>
            <person name="Ramirez L."/>
            <person name="Alfaro M."/>
            <person name="Sun H."/>
            <person name="Tritt A."/>
            <person name="Yoshinaga Y."/>
            <person name="Zwiers L.-H."/>
            <person name="Turgeon B."/>
            <person name="Goodwin S."/>
            <person name="Spatafora J."/>
            <person name="Crous P."/>
            <person name="Grigoriev I."/>
        </authorList>
    </citation>
    <scope>NUCLEOTIDE SEQUENCE</scope>
    <source>
        <strain evidence="1">CBS 122367</strain>
    </source>
</reference>
<dbReference type="EMBL" id="MU005621">
    <property type="protein sequence ID" value="KAF2677592.1"/>
    <property type="molecule type" value="Genomic_DNA"/>
</dbReference>
<dbReference type="AlphaFoldDB" id="A0A6G1IHA5"/>
<sequence>MPELSDIKYSRTATIAAVREYYAFLTKMYLDEDEVVHPPWRGWSSITTDALEDLGKTKEVVSLLRHLPYIRARNDGDNAHGAPNCTFADWDSESRSLSLDQIDAEDVRIAAEGVYYPADIPAHVVSLTSGEHNNPIFLLDTNLGIVYWLECGAEIKHNSARECVQDDPWEYAPGNEAKWRAKGAAWAIPAFFEVLEDQFRELNFVPINSRVVLDVYSSYGPRSEGMLAMLQDIYREHGWPDLSKYDKKECLAAVQMALRQRYPEWAGNRDNLASLGSGGLEDWGGY</sequence>
<organism evidence="1 2">
    <name type="scientific">Lentithecium fluviatile CBS 122367</name>
    <dbReference type="NCBI Taxonomy" id="1168545"/>
    <lineage>
        <taxon>Eukaryota</taxon>
        <taxon>Fungi</taxon>
        <taxon>Dikarya</taxon>
        <taxon>Ascomycota</taxon>
        <taxon>Pezizomycotina</taxon>
        <taxon>Dothideomycetes</taxon>
        <taxon>Pleosporomycetidae</taxon>
        <taxon>Pleosporales</taxon>
        <taxon>Massarineae</taxon>
        <taxon>Lentitheciaceae</taxon>
        <taxon>Lentithecium</taxon>
    </lineage>
</organism>
<proteinExistence type="predicted"/>
<name>A0A6G1IHA5_9PLEO</name>